<dbReference type="PANTHER" id="PTHR24421:SF10">
    <property type="entry name" value="NITRATE_NITRITE SENSOR PROTEIN NARQ"/>
    <property type="match status" value="1"/>
</dbReference>
<feature type="domain" description="Signal transduction histidine kinase subgroup 3 dimerisation and phosphoacceptor" evidence="10">
    <location>
        <begin position="179"/>
        <end position="244"/>
    </location>
</feature>
<dbReference type="AlphaFoldDB" id="A0A2T0TG53"/>
<evidence type="ECO:0000259" key="10">
    <source>
        <dbReference type="Pfam" id="PF07730"/>
    </source>
</evidence>
<dbReference type="InterPro" id="IPR050482">
    <property type="entry name" value="Sensor_HK_TwoCompSys"/>
</dbReference>
<keyword evidence="4" id="KW-0808">Transferase</keyword>
<keyword evidence="7" id="KW-0067">ATP-binding</keyword>
<dbReference type="Gene3D" id="1.20.5.1930">
    <property type="match status" value="1"/>
</dbReference>
<evidence type="ECO:0000256" key="5">
    <source>
        <dbReference type="ARBA" id="ARBA00022741"/>
    </source>
</evidence>
<keyword evidence="9" id="KW-1133">Transmembrane helix</keyword>
<feature type="transmembrane region" description="Helical" evidence="9">
    <location>
        <begin position="140"/>
        <end position="157"/>
    </location>
</feature>
<evidence type="ECO:0000256" key="1">
    <source>
        <dbReference type="ARBA" id="ARBA00000085"/>
    </source>
</evidence>
<keyword evidence="8" id="KW-0902">Two-component regulatory system</keyword>
<dbReference type="GO" id="GO:0005524">
    <property type="term" value="F:ATP binding"/>
    <property type="evidence" value="ECO:0007669"/>
    <property type="project" value="UniProtKB-KW"/>
</dbReference>
<keyword evidence="3" id="KW-0597">Phosphoprotein</keyword>
<evidence type="ECO:0000313" key="12">
    <source>
        <dbReference type="Proteomes" id="UP000239494"/>
    </source>
</evidence>
<keyword evidence="12" id="KW-1185">Reference proteome</keyword>
<evidence type="ECO:0000256" key="6">
    <source>
        <dbReference type="ARBA" id="ARBA00022777"/>
    </source>
</evidence>
<evidence type="ECO:0000256" key="7">
    <source>
        <dbReference type="ARBA" id="ARBA00022840"/>
    </source>
</evidence>
<comment type="catalytic activity">
    <reaction evidence="1">
        <text>ATP + protein L-histidine = ADP + protein N-phospho-L-histidine.</text>
        <dbReference type="EC" id="2.7.13.3"/>
    </reaction>
</comment>
<evidence type="ECO:0000256" key="3">
    <source>
        <dbReference type="ARBA" id="ARBA00022553"/>
    </source>
</evidence>
<dbReference type="EC" id="2.7.13.3" evidence="2"/>
<dbReference type="EMBL" id="PVTF01000002">
    <property type="protein sequence ID" value="PRY44650.1"/>
    <property type="molecule type" value="Genomic_DNA"/>
</dbReference>
<proteinExistence type="predicted"/>
<dbReference type="InterPro" id="IPR011712">
    <property type="entry name" value="Sig_transdc_His_kin_sub3_dim/P"/>
</dbReference>
<feature type="transmembrane region" description="Helical" evidence="9">
    <location>
        <begin position="118"/>
        <end position="134"/>
    </location>
</feature>
<protein>
    <recommendedName>
        <fullName evidence="2">histidine kinase</fullName>
        <ecNumber evidence="2">2.7.13.3</ecNumber>
    </recommendedName>
</protein>
<dbReference type="SUPFAM" id="SSF55874">
    <property type="entry name" value="ATPase domain of HSP90 chaperone/DNA topoisomerase II/histidine kinase"/>
    <property type="match status" value="1"/>
</dbReference>
<feature type="transmembrane region" description="Helical" evidence="9">
    <location>
        <begin position="65"/>
        <end position="81"/>
    </location>
</feature>
<dbReference type="PANTHER" id="PTHR24421">
    <property type="entry name" value="NITRATE/NITRITE SENSOR PROTEIN NARX-RELATED"/>
    <property type="match status" value="1"/>
</dbReference>
<evidence type="ECO:0000256" key="9">
    <source>
        <dbReference type="SAM" id="Phobius"/>
    </source>
</evidence>
<reference evidence="11 12" key="1">
    <citation type="submission" date="2018-03" db="EMBL/GenBank/DDBJ databases">
        <title>Genomic Encyclopedia of Archaeal and Bacterial Type Strains, Phase II (KMG-II): from individual species to whole genera.</title>
        <authorList>
            <person name="Goeker M."/>
        </authorList>
    </citation>
    <scope>NUCLEOTIDE SEQUENCE [LARGE SCALE GENOMIC DNA]</scope>
    <source>
        <strain evidence="11 12">DSM 44720</strain>
    </source>
</reference>
<evidence type="ECO:0000256" key="4">
    <source>
        <dbReference type="ARBA" id="ARBA00022679"/>
    </source>
</evidence>
<dbReference type="RefSeq" id="WP_146174672.1">
    <property type="nucleotide sequence ID" value="NZ_PVTF01000002.1"/>
</dbReference>
<evidence type="ECO:0000256" key="8">
    <source>
        <dbReference type="ARBA" id="ARBA00023012"/>
    </source>
</evidence>
<dbReference type="OrthoDB" id="227596at2"/>
<dbReference type="Pfam" id="PF07730">
    <property type="entry name" value="HisKA_3"/>
    <property type="match status" value="1"/>
</dbReference>
<keyword evidence="5" id="KW-0547">Nucleotide-binding</keyword>
<organism evidence="11 12">
    <name type="scientific">Umezawaea tangerina</name>
    <dbReference type="NCBI Taxonomy" id="84725"/>
    <lineage>
        <taxon>Bacteria</taxon>
        <taxon>Bacillati</taxon>
        <taxon>Actinomycetota</taxon>
        <taxon>Actinomycetes</taxon>
        <taxon>Pseudonocardiales</taxon>
        <taxon>Pseudonocardiaceae</taxon>
        <taxon>Umezawaea</taxon>
    </lineage>
</organism>
<name>A0A2T0TG53_9PSEU</name>
<feature type="transmembrane region" description="Helical" evidence="9">
    <location>
        <begin position="40"/>
        <end position="58"/>
    </location>
</feature>
<dbReference type="GO" id="GO:0046983">
    <property type="term" value="F:protein dimerization activity"/>
    <property type="evidence" value="ECO:0007669"/>
    <property type="project" value="InterPro"/>
</dbReference>
<evidence type="ECO:0000256" key="2">
    <source>
        <dbReference type="ARBA" id="ARBA00012438"/>
    </source>
</evidence>
<feature type="transmembrane region" description="Helical" evidence="9">
    <location>
        <begin position="93"/>
        <end position="111"/>
    </location>
</feature>
<comment type="caution">
    <text evidence="11">The sequence shown here is derived from an EMBL/GenBank/DDBJ whole genome shotgun (WGS) entry which is preliminary data.</text>
</comment>
<accession>A0A2T0TG53</accession>
<sequence>MRLGRGIEWVRAHEARSTYLVAALCVLLAIWPTALYREDGLHGVNLFCGALTAVPVLLVTRNPPVAWSVSVLLVLFLPRAYGGRTGPEQTWGWSWTLGLTLAVGYVLYRVALGYRPRVVAVALVVTFVATWPHLSDWGDAPLPGFLLVGAVVLGNAVRQRRQVDDQRRAERTRAIAAEERTRIARELHDVVSHHMSALVLRTDAVSYRLPDLAPEVRAELDVIQGMARDGLTEMRRMLLVLRAEDGEDGAPQPGLADVEGMVDRFRATGTEVALRVDVGSVPVPAGVGLSAYRIVQEALSNSGRHAPGGAVSVKILLDGGVLGIEVRNAAATRRAVDGDPARARHGLVGMAERVRVLGGELTAEPTADGGFVVVAELPLGEEGVS</sequence>
<gene>
    <name evidence="11" type="ORF">CLV43_102215</name>
</gene>
<evidence type="ECO:0000313" key="11">
    <source>
        <dbReference type="EMBL" id="PRY44650.1"/>
    </source>
</evidence>
<dbReference type="GO" id="GO:0016020">
    <property type="term" value="C:membrane"/>
    <property type="evidence" value="ECO:0007669"/>
    <property type="project" value="InterPro"/>
</dbReference>
<dbReference type="InterPro" id="IPR036890">
    <property type="entry name" value="HATPase_C_sf"/>
</dbReference>
<dbReference type="Proteomes" id="UP000239494">
    <property type="component" value="Unassembled WGS sequence"/>
</dbReference>
<keyword evidence="6 11" id="KW-0418">Kinase</keyword>
<keyword evidence="9" id="KW-0472">Membrane</keyword>
<dbReference type="CDD" id="cd16917">
    <property type="entry name" value="HATPase_UhpB-NarQ-NarX-like"/>
    <property type="match status" value="1"/>
</dbReference>
<keyword evidence="9" id="KW-0812">Transmembrane</keyword>
<dbReference type="Gene3D" id="3.30.565.10">
    <property type="entry name" value="Histidine kinase-like ATPase, C-terminal domain"/>
    <property type="match status" value="1"/>
</dbReference>
<dbReference type="GO" id="GO:0000155">
    <property type="term" value="F:phosphorelay sensor kinase activity"/>
    <property type="evidence" value="ECO:0007669"/>
    <property type="project" value="InterPro"/>
</dbReference>
<feature type="transmembrane region" description="Helical" evidence="9">
    <location>
        <begin position="18"/>
        <end position="34"/>
    </location>
</feature>